<dbReference type="Proteomes" id="UP000694257">
    <property type="component" value="Chromosome"/>
</dbReference>
<feature type="compositionally biased region" description="Polar residues" evidence="1">
    <location>
        <begin position="15"/>
        <end position="25"/>
    </location>
</feature>
<proteinExistence type="predicted"/>
<reference evidence="2 3" key="1">
    <citation type="submission" date="2021-07" db="EMBL/GenBank/DDBJ databases">
        <title>Whole Genome Sequence of Nocardia Iowensis.</title>
        <authorList>
            <person name="Lamm A."/>
            <person name="Collins-Fairclough A.M."/>
            <person name="Bunk B."/>
            <person name="Sproer C."/>
        </authorList>
    </citation>
    <scope>NUCLEOTIDE SEQUENCE [LARGE SCALE GENOMIC DNA]</scope>
    <source>
        <strain evidence="2 3">NRRL 5646</strain>
    </source>
</reference>
<sequence>MVASGSLDDLENWLTDRSTNTSTNADDNRADTVVELRPVSPEHVGSDEYKETRAEFRCAATVWEEAGEPQSGPEFDRLTVARERFISAQRPEPANGKDQR</sequence>
<feature type="region of interest" description="Disordered" evidence="1">
    <location>
        <begin position="1"/>
        <end position="50"/>
    </location>
</feature>
<dbReference type="RefSeq" id="WP_218473933.1">
    <property type="nucleotide sequence ID" value="NZ_BAABJN010000005.1"/>
</dbReference>
<evidence type="ECO:0000313" key="3">
    <source>
        <dbReference type="Proteomes" id="UP000694257"/>
    </source>
</evidence>
<protein>
    <submittedName>
        <fullName evidence="2">Uncharacterized protein</fullName>
    </submittedName>
</protein>
<evidence type="ECO:0000313" key="2">
    <source>
        <dbReference type="EMBL" id="QXN92555.1"/>
    </source>
</evidence>
<evidence type="ECO:0000256" key="1">
    <source>
        <dbReference type="SAM" id="MobiDB-lite"/>
    </source>
</evidence>
<gene>
    <name evidence="2" type="ORF">KV110_05245</name>
</gene>
<keyword evidence="3" id="KW-1185">Reference proteome</keyword>
<dbReference type="EMBL" id="CP078145">
    <property type="protein sequence ID" value="QXN92555.1"/>
    <property type="molecule type" value="Genomic_DNA"/>
</dbReference>
<accession>A0ABX8RW36</accession>
<name>A0ABX8RW36_NOCIO</name>
<organism evidence="2 3">
    <name type="scientific">Nocardia iowensis</name>
    <dbReference type="NCBI Taxonomy" id="204891"/>
    <lineage>
        <taxon>Bacteria</taxon>
        <taxon>Bacillati</taxon>
        <taxon>Actinomycetota</taxon>
        <taxon>Actinomycetes</taxon>
        <taxon>Mycobacteriales</taxon>
        <taxon>Nocardiaceae</taxon>
        <taxon>Nocardia</taxon>
    </lineage>
</organism>